<keyword evidence="2" id="KW-1185">Reference proteome</keyword>
<dbReference type="AlphaFoldDB" id="A0A7J5B951"/>
<comment type="caution">
    <text evidence="1">The sequence shown here is derived from an EMBL/GenBank/DDBJ whole genome shotgun (WGS) entry which is preliminary data.</text>
</comment>
<proteinExistence type="predicted"/>
<sequence length="276" mass="30296">MQREEARAAKLTVWAVRGAPHFVRREYLADLQIALSPFSEADATKRILLAGKGLQAAGVGAIEGMQVFATVMREAVPSRGATISKGELSTLLHERLPGEYQVDCRRCGATHPHEQLFRIGALHAGLELEPGTNPPNLRRIPNWPRREPGFASDPLRASTPRQVIRAYLHHLGPASPRDIAAYLETNVGEIKAYWPADAREVTVAGRRLFALTADVEQLRDAGRVDAPQLRLLSGFDLFMAAKDREFLVLDEGHRKTLWPVLGRPGAVGVDGEVIGV</sequence>
<accession>A0A7J5B951</accession>
<dbReference type="InterPro" id="IPR009351">
    <property type="entry name" value="AlkZ-like"/>
</dbReference>
<dbReference type="OrthoDB" id="9148135at2"/>
<dbReference type="EMBL" id="WBKB01000006">
    <property type="protein sequence ID" value="KAB1642141.1"/>
    <property type="molecule type" value="Genomic_DNA"/>
</dbReference>
<dbReference type="GO" id="GO:0003677">
    <property type="term" value="F:DNA binding"/>
    <property type="evidence" value="ECO:0007669"/>
    <property type="project" value="UniProtKB-KW"/>
</dbReference>
<organism evidence="1 2">
    <name type="scientific">Gulosibacter chungangensis</name>
    <dbReference type="NCBI Taxonomy" id="979746"/>
    <lineage>
        <taxon>Bacteria</taxon>
        <taxon>Bacillati</taxon>
        <taxon>Actinomycetota</taxon>
        <taxon>Actinomycetes</taxon>
        <taxon>Micrococcales</taxon>
        <taxon>Microbacteriaceae</taxon>
        <taxon>Gulosibacter</taxon>
    </lineage>
</organism>
<gene>
    <name evidence="1" type="ORF">F8O05_09955</name>
</gene>
<dbReference type="Pfam" id="PF06224">
    <property type="entry name" value="AlkZ-like"/>
    <property type="match status" value="1"/>
</dbReference>
<protein>
    <submittedName>
        <fullName evidence="1">Winged helix DNA-binding domain-containing protein</fullName>
    </submittedName>
</protein>
<keyword evidence="1" id="KW-0238">DNA-binding</keyword>
<dbReference type="Proteomes" id="UP000433493">
    <property type="component" value="Unassembled WGS sequence"/>
</dbReference>
<dbReference type="RefSeq" id="WP_158052596.1">
    <property type="nucleotide sequence ID" value="NZ_WBKB01000006.1"/>
</dbReference>
<evidence type="ECO:0000313" key="1">
    <source>
        <dbReference type="EMBL" id="KAB1642141.1"/>
    </source>
</evidence>
<name>A0A7J5B951_9MICO</name>
<evidence type="ECO:0000313" key="2">
    <source>
        <dbReference type="Proteomes" id="UP000433493"/>
    </source>
</evidence>
<reference evidence="1 2" key="1">
    <citation type="submission" date="2019-09" db="EMBL/GenBank/DDBJ databases">
        <title>Phylogeny of genus Pseudoclavibacter and closely related genus.</title>
        <authorList>
            <person name="Li Y."/>
        </authorList>
    </citation>
    <scope>NUCLEOTIDE SEQUENCE [LARGE SCALE GENOMIC DNA]</scope>
    <source>
        <strain evidence="1 2">KCTC 13959</strain>
    </source>
</reference>